<evidence type="ECO:0008006" key="4">
    <source>
        <dbReference type="Google" id="ProtNLM"/>
    </source>
</evidence>
<dbReference type="EMBL" id="CP036278">
    <property type="protein sequence ID" value="QDU56889.1"/>
    <property type="molecule type" value="Genomic_DNA"/>
</dbReference>
<evidence type="ECO:0000256" key="1">
    <source>
        <dbReference type="SAM" id="SignalP"/>
    </source>
</evidence>
<organism evidence="2 3">
    <name type="scientific">Aeoliella mucimassa</name>
    <dbReference type="NCBI Taxonomy" id="2527972"/>
    <lineage>
        <taxon>Bacteria</taxon>
        <taxon>Pseudomonadati</taxon>
        <taxon>Planctomycetota</taxon>
        <taxon>Planctomycetia</taxon>
        <taxon>Pirellulales</taxon>
        <taxon>Lacipirellulaceae</taxon>
        <taxon>Aeoliella</taxon>
    </lineage>
</organism>
<keyword evidence="3" id="KW-1185">Reference proteome</keyword>
<feature type="signal peptide" evidence="1">
    <location>
        <begin position="1"/>
        <end position="26"/>
    </location>
</feature>
<evidence type="ECO:0000313" key="3">
    <source>
        <dbReference type="Proteomes" id="UP000315750"/>
    </source>
</evidence>
<dbReference type="OrthoDB" id="20875at2"/>
<reference evidence="2 3" key="1">
    <citation type="submission" date="2019-02" db="EMBL/GenBank/DDBJ databases">
        <title>Deep-cultivation of Planctomycetes and their phenomic and genomic characterization uncovers novel biology.</title>
        <authorList>
            <person name="Wiegand S."/>
            <person name="Jogler M."/>
            <person name="Boedeker C."/>
            <person name="Pinto D."/>
            <person name="Vollmers J."/>
            <person name="Rivas-Marin E."/>
            <person name="Kohn T."/>
            <person name="Peeters S.H."/>
            <person name="Heuer A."/>
            <person name="Rast P."/>
            <person name="Oberbeckmann S."/>
            <person name="Bunk B."/>
            <person name="Jeske O."/>
            <person name="Meyerdierks A."/>
            <person name="Storesund J.E."/>
            <person name="Kallscheuer N."/>
            <person name="Luecker S."/>
            <person name="Lage O.M."/>
            <person name="Pohl T."/>
            <person name="Merkel B.J."/>
            <person name="Hornburger P."/>
            <person name="Mueller R.-W."/>
            <person name="Bruemmer F."/>
            <person name="Labrenz M."/>
            <person name="Spormann A.M."/>
            <person name="Op den Camp H."/>
            <person name="Overmann J."/>
            <person name="Amann R."/>
            <person name="Jetten M.S.M."/>
            <person name="Mascher T."/>
            <person name="Medema M.H."/>
            <person name="Devos D.P."/>
            <person name="Kaster A.-K."/>
            <person name="Ovreas L."/>
            <person name="Rohde M."/>
            <person name="Galperin M.Y."/>
            <person name="Jogler C."/>
        </authorList>
    </citation>
    <scope>NUCLEOTIDE SEQUENCE [LARGE SCALE GENOMIC DNA]</scope>
    <source>
        <strain evidence="2 3">Pan181</strain>
    </source>
</reference>
<dbReference type="InterPro" id="IPR036278">
    <property type="entry name" value="Sialidase_sf"/>
</dbReference>
<accession>A0A518AQ93</accession>
<evidence type="ECO:0000313" key="2">
    <source>
        <dbReference type="EMBL" id="QDU56889.1"/>
    </source>
</evidence>
<dbReference type="Proteomes" id="UP000315750">
    <property type="component" value="Chromosome"/>
</dbReference>
<gene>
    <name evidence="2" type="ORF">Pan181_31010</name>
</gene>
<dbReference type="CDD" id="cd15482">
    <property type="entry name" value="Sialidase_non-viral"/>
    <property type="match status" value="1"/>
</dbReference>
<dbReference type="Gene3D" id="2.120.10.10">
    <property type="match status" value="1"/>
</dbReference>
<name>A0A518AQ93_9BACT</name>
<dbReference type="AlphaFoldDB" id="A0A518AQ93"/>
<sequence length="334" mass="37600" precursor="true">MKHLTITLTIVVTLLNWCSFASQAPAEDAVSLKLIDTKLIWDKSPHCAFTDLIRWRDKWYCGFREGEGHAGDRGWLRIVSSTDGSKWETVTKIEHDDFDMRDAALSVTADDKLLVIAGSQQTVNGERSTGTFAAVSEDGKTFSTPQRIFPQGRWLWRVTWQGDTGYGITYSAYDDYPITRLVSTTDGLHYDVLNDSLLNSGWPTEARIRFAEDGSAFCLQRVDRDTPTSLLGKSKAPYTEWTWTDLKQRVGGPNFVQLPSGHWIGCGRLTEEGRSYTVVFELKVDSDEIVPLVRLPSGGDSSYPGMVIHDNQLWISYYSSHEGSTKIYLSRLSF</sequence>
<dbReference type="SUPFAM" id="SSF50939">
    <property type="entry name" value="Sialidases"/>
    <property type="match status" value="1"/>
</dbReference>
<proteinExistence type="predicted"/>
<dbReference type="KEGG" id="amuc:Pan181_31010"/>
<feature type="chain" id="PRO_5021873515" description="Sialidase domain-containing protein" evidence="1">
    <location>
        <begin position="27"/>
        <end position="334"/>
    </location>
</feature>
<dbReference type="RefSeq" id="WP_145247688.1">
    <property type="nucleotide sequence ID" value="NZ_CP036278.1"/>
</dbReference>
<keyword evidence="1" id="KW-0732">Signal</keyword>
<protein>
    <recommendedName>
        <fullName evidence="4">Sialidase domain-containing protein</fullName>
    </recommendedName>
</protein>